<dbReference type="AlphaFoldDB" id="A0ABC8UQS2"/>
<keyword evidence="2" id="KW-0808">Transferase</keyword>
<dbReference type="Pfam" id="PF00201">
    <property type="entry name" value="UDPGT"/>
    <property type="match status" value="1"/>
</dbReference>
<organism evidence="3 4">
    <name type="scientific">Ilex paraguariensis</name>
    <name type="common">yerba mate</name>
    <dbReference type="NCBI Taxonomy" id="185542"/>
    <lineage>
        <taxon>Eukaryota</taxon>
        <taxon>Viridiplantae</taxon>
        <taxon>Streptophyta</taxon>
        <taxon>Embryophyta</taxon>
        <taxon>Tracheophyta</taxon>
        <taxon>Spermatophyta</taxon>
        <taxon>Magnoliopsida</taxon>
        <taxon>eudicotyledons</taxon>
        <taxon>Gunneridae</taxon>
        <taxon>Pentapetalae</taxon>
        <taxon>asterids</taxon>
        <taxon>campanulids</taxon>
        <taxon>Aquifoliales</taxon>
        <taxon>Aquifoliaceae</taxon>
        <taxon>Ilex</taxon>
    </lineage>
</organism>
<accession>A0ABC8UQS2</accession>
<evidence type="ECO:0000256" key="2">
    <source>
        <dbReference type="ARBA" id="ARBA00022679"/>
    </source>
</evidence>
<dbReference type="Proteomes" id="UP001642360">
    <property type="component" value="Unassembled WGS sequence"/>
</dbReference>
<dbReference type="SUPFAM" id="SSF53756">
    <property type="entry name" value="UDP-Glycosyltransferase/glycogen phosphorylase"/>
    <property type="match status" value="1"/>
</dbReference>
<protein>
    <submittedName>
        <fullName evidence="3">Uncharacterized protein</fullName>
    </submittedName>
</protein>
<dbReference type="PANTHER" id="PTHR11926:SF1551">
    <property type="entry name" value="GLYCOSYLTRANSFERASE"/>
    <property type="match status" value="1"/>
</dbReference>
<dbReference type="EMBL" id="CAUOFW020008625">
    <property type="protein sequence ID" value="CAK9183401.1"/>
    <property type="molecule type" value="Genomic_DNA"/>
</dbReference>
<comment type="caution">
    <text evidence="3">The sequence shown here is derived from an EMBL/GenBank/DDBJ whole genome shotgun (WGS) entry which is preliminary data.</text>
</comment>
<gene>
    <name evidence="3" type="ORF">ILEXP_LOCUS53666</name>
</gene>
<dbReference type="GO" id="GO:0016740">
    <property type="term" value="F:transferase activity"/>
    <property type="evidence" value="ECO:0007669"/>
    <property type="project" value="UniProtKB-KW"/>
</dbReference>
<evidence type="ECO:0000256" key="1">
    <source>
        <dbReference type="ARBA" id="ARBA00009995"/>
    </source>
</evidence>
<dbReference type="Gene3D" id="3.40.50.2000">
    <property type="entry name" value="Glycogen Phosphorylase B"/>
    <property type="match status" value="2"/>
</dbReference>
<dbReference type="PANTHER" id="PTHR11926">
    <property type="entry name" value="GLUCOSYL/GLUCURONOSYL TRANSFERASES"/>
    <property type="match status" value="1"/>
</dbReference>
<dbReference type="CDD" id="cd03784">
    <property type="entry name" value="GT1_Gtf-like"/>
    <property type="match status" value="1"/>
</dbReference>
<sequence>MILGFKSNWCSQEEVLNHPSVGGFLTHNGWNSTMESICCGVPMVCWPFFADQQTNCRYCCSEWGIGMEIDSDVKRDEVETLVRLLMEGEKGKKMKKKAMEWKKMAEEATGPNGSSTLSLDRLVNEVLLSKH</sequence>
<proteinExistence type="inferred from homology"/>
<dbReference type="FunFam" id="3.40.50.2000:FF:000796">
    <property type="entry name" value="Uncharacterized protein"/>
    <property type="match status" value="1"/>
</dbReference>
<dbReference type="InterPro" id="IPR002213">
    <property type="entry name" value="UDP_glucos_trans"/>
</dbReference>
<evidence type="ECO:0000313" key="3">
    <source>
        <dbReference type="EMBL" id="CAK9183401.1"/>
    </source>
</evidence>
<comment type="similarity">
    <text evidence="1">Belongs to the UDP-glycosyltransferase family.</text>
</comment>
<evidence type="ECO:0000313" key="4">
    <source>
        <dbReference type="Proteomes" id="UP001642360"/>
    </source>
</evidence>
<keyword evidence="4" id="KW-1185">Reference proteome</keyword>
<name>A0ABC8UQS2_9AQUA</name>
<reference evidence="3 4" key="1">
    <citation type="submission" date="2024-02" db="EMBL/GenBank/DDBJ databases">
        <authorList>
            <person name="Vignale AGUSTIN F."/>
            <person name="Sosa J E."/>
            <person name="Modenutti C."/>
        </authorList>
    </citation>
    <scope>NUCLEOTIDE SEQUENCE [LARGE SCALE GENOMIC DNA]</scope>
</reference>